<comment type="subcellular location">
    <subcellularLocation>
        <location evidence="1 7">Cell membrane</location>
        <topology evidence="1 7">Multi-pass membrane protein</topology>
    </subcellularLocation>
</comment>
<feature type="transmembrane region" description="Helical" evidence="7">
    <location>
        <begin position="145"/>
        <end position="170"/>
    </location>
</feature>
<organism evidence="9 10">
    <name type="scientific">Roseibium polysiphoniae</name>
    <dbReference type="NCBI Taxonomy" id="2571221"/>
    <lineage>
        <taxon>Bacteria</taxon>
        <taxon>Pseudomonadati</taxon>
        <taxon>Pseudomonadota</taxon>
        <taxon>Alphaproteobacteria</taxon>
        <taxon>Hyphomicrobiales</taxon>
        <taxon>Stappiaceae</taxon>
        <taxon>Roseibium</taxon>
    </lineage>
</organism>
<evidence type="ECO:0000256" key="1">
    <source>
        <dbReference type="ARBA" id="ARBA00004651"/>
    </source>
</evidence>
<name>A0A944CHA6_9HYPH</name>
<dbReference type="EMBL" id="QTKU01000005">
    <property type="protein sequence ID" value="MBS8262550.1"/>
    <property type="molecule type" value="Genomic_DNA"/>
</dbReference>
<keyword evidence="4 7" id="KW-0812">Transmembrane</keyword>
<reference evidence="9" key="2">
    <citation type="journal article" date="2021" name="Microorganisms">
        <title>Bacterial Dimethylsulfoniopropionate Biosynthesis in the East China Sea.</title>
        <authorList>
            <person name="Liu J."/>
            <person name="Zhang Y."/>
            <person name="Liu J."/>
            <person name="Zhong H."/>
            <person name="Williams B.T."/>
            <person name="Zheng Y."/>
            <person name="Curson A.R.J."/>
            <person name="Sun C."/>
            <person name="Sun H."/>
            <person name="Song D."/>
            <person name="Wagner Mackenzie B."/>
            <person name="Bermejo Martinez A."/>
            <person name="Todd J.D."/>
            <person name="Zhang X.H."/>
        </authorList>
    </citation>
    <scope>NUCLEOTIDE SEQUENCE</scope>
    <source>
        <strain evidence="9">AESS21</strain>
    </source>
</reference>
<evidence type="ECO:0000259" key="8">
    <source>
        <dbReference type="PROSITE" id="PS50928"/>
    </source>
</evidence>
<gene>
    <name evidence="9" type="ORF">DYI23_20160</name>
</gene>
<dbReference type="SUPFAM" id="SSF161098">
    <property type="entry name" value="MetI-like"/>
    <property type="match status" value="1"/>
</dbReference>
<keyword evidence="6 7" id="KW-0472">Membrane</keyword>
<keyword evidence="2 7" id="KW-0813">Transport</keyword>
<dbReference type="GO" id="GO:0055085">
    <property type="term" value="P:transmembrane transport"/>
    <property type="evidence" value="ECO:0007669"/>
    <property type="project" value="InterPro"/>
</dbReference>
<evidence type="ECO:0000313" key="9">
    <source>
        <dbReference type="EMBL" id="MBS8262550.1"/>
    </source>
</evidence>
<feature type="transmembrane region" description="Helical" evidence="7">
    <location>
        <begin position="102"/>
        <end position="125"/>
    </location>
</feature>
<feature type="domain" description="ABC transmembrane type-1" evidence="8">
    <location>
        <begin position="97"/>
        <end position="286"/>
    </location>
</feature>
<dbReference type="GO" id="GO:0005886">
    <property type="term" value="C:plasma membrane"/>
    <property type="evidence" value="ECO:0007669"/>
    <property type="project" value="UniProtKB-SubCell"/>
</dbReference>
<dbReference type="PROSITE" id="PS50928">
    <property type="entry name" value="ABC_TM1"/>
    <property type="match status" value="1"/>
</dbReference>
<evidence type="ECO:0000256" key="4">
    <source>
        <dbReference type="ARBA" id="ARBA00022692"/>
    </source>
</evidence>
<evidence type="ECO:0000256" key="6">
    <source>
        <dbReference type="ARBA" id="ARBA00023136"/>
    </source>
</evidence>
<feature type="transmembrane region" description="Helical" evidence="7">
    <location>
        <begin position="262"/>
        <end position="285"/>
    </location>
</feature>
<dbReference type="CDD" id="cd06261">
    <property type="entry name" value="TM_PBP2"/>
    <property type="match status" value="1"/>
</dbReference>
<comment type="caution">
    <text evidence="9">The sequence shown here is derived from an EMBL/GenBank/DDBJ whole genome shotgun (WGS) entry which is preliminary data.</text>
</comment>
<protein>
    <submittedName>
        <fullName evidence="9">ABC transporter permease</fullName>
    </submittedName>
</protein>
<dbReference type="PANTHER" id="PTHR43386">
    <property type="entry name" value="OLIGOPEPTIDE TRANSPORT SYSTEM PERMEASE PROTEIN APPC"/>
    <property type="match status" value="1"/>
</dbReference>
<accession>A0A944CHA6</accession>
<keyword evidence="3" id="KW-1003">Cell membrane</keyword>
<evidence type="ECO:0000256" key="2">
    <source>
        <dbReference type="ARBA" id="ARBA00022448"/>
    </source>
</evidence>
<dbReference type="Gene3D" id="1.10.3720.10">
    <property type="entry name" value="MetI-like"/>
    <property type="match status" value="1"/>
</dbReference>
<dbReference type="InterPro" id="IPR050366">
    <property type="entry name" value="BP-dependent_transpt_permease"/>
</dbReference>
<dbReference type="PANTHER" id="PTHR43386:SF25">
    <property type="entry name" value="PEPTIDE ABC TRANSPORTER PERMEASE PROTEIN"/>
    <property type="match status" value="1"/>
</dbReference>
<dbReference type="InterPro" id="IPR000515">
    <property type="entry name" value="MetI-like"/>
</dbReference>
<comment type="similarity">
    <text evidence="7">Belongs to the binding-protein-dependent transport system permease family.</text>
</comment>
<dbReference type="AlphaFoldDB" id="A0A944CHA6"/>
<sequence>MRFVPEAGATPAARGLVTRLVKASRAMPWSVVIAIAFLLTVAFVTLFARFILPFEFDQMDLRARLAPPLPLEGSTWIHPLGTDKLGRDVFSRLLIATQTSMLLALLGTLIGAVLGTVLGFVAAHFGKWVDEAISTLVDFQAAMPWFIIALAVLAFMGNSMIVFLFLMGLYGWERYARITRGLVLAAREEGYARAVHALGGKPATIYLRHVLPNILSPLIVQLTINFPETILFETSLSFLGLGIRPPMTSLGQMLGDGRDYMITAWWLAVVPGTVIFLTTLSMSIFGDWLRTRFDPSLQD</sequence>
<keyword evidence="5 7" id="KW-1133">Transmembrane helix</keyword>
<dbReference type="Pfam" id="PF00528">
    <property type="entry name" value="BPD_transp_1"/>
    <property type="match status" value="1"/>
</dbReference>
<evidence type="ECO:0000313" key="10">
    <source>
        <dbReference type="Proteomes" id="UP000705379"/>
    </source>
</evidence>
<feature type="transmembrane region" description="Helical" evidence="7">
    <location>
        <begin position="29"/>
        <end position="52"/>
    </location>
</feature>
<dbReference type="InterPro" id="IPR035906">
    <property type="entry name" value="MetI-like_sf"/>
</dbReference>
<evidence type="ECO:0000256" key="3">
    <source>
        <dbReference type="ARBA" id="ARBA00022475"/>
    </source>
</evidence>
<dbReference type="Proteomes" id="UP000705379">
    <property type="component" value="Unassembled WGS sequence"/>
</dbReference>
<evidence type="ECO:0000256" key="5">
    <source>
        <dbReference type="ARBA" id="ARBA00022989"/>
    </source>
</evidence>
<evidence type="ECO:0000256" key="7">
    <source>
        <dbReference type="RuleBase" id="RU363032"/>
    </source>
</evidence>
<proteinExistence type="inferred from homology"/>
<reference evidence="9" key="1">
    <citation type="submission" date="2018-08" db="EMBL/GenBank/DDBJ databases">
        <authorList>
            <person name="Jin W."/>
            <person name="Wang H."/>
            <person name="Yang Y."/>
            <person name="Li M."/>
            <person name="Liu J."/>
        </authorList>
    </citation>
    <scope>NUCLEOTIDE SEQUENCE</scope>
    <source>
        <strain evidence="9">AESS21</strain>
    </source>
</reference>